<gene>
    <name evidence="2" type="ORF">L195_g052791</name>
</gene>
<feature type="region of interest" description="Disordered" evidence="1">
    <location>
        <begin position="1"/>
        <end position="29"/>
    </location>
</feature>
<evidence type="ECO:0000313" key="3">
    <source>
        <dbReference type="Proteomes" id="UP000236291"/>
    </source>
</evidence>
<dbReference type="AlphaFoldDB" id="A0A2K3K730"/>
<sequence>SIGGSRWNYSPIRSATSNTTTNATPSSIQ</sequence>
<feature type="compositionally biased region" description="Low complexity" evidence="1">
    <location>
        <begin position="14"/>
        <end position="29"/>
    </location>
</feature>
<reference evidence="2 3" key="2">
    <citation type="journal article" date="2017" name="Front. Plant Sci.">
        <title>Gene Classification and Mining of Molecular Markers Useful in Red Clover (Trifolium pratense) Breeding.</title>
        <authorList>
            <person name="Istvanek J."/>
            <person name="Dluhosova J."/>
            <person name="Dluhos P."/>
            <person name="Patkova L."/>
            <person name="Nedelnik J."/>
            <person name="Repkova J."/>
        </authorList>
    </citation>
    <scope>NUCLEOTIDE SEQUENCE [LARGE SCALE GENOMIC DNA]</scope>
    <source>
        <strain evidence="3">cv. Tatra</strain>
        <tissue evidence="2">Young leaves</tissue>
    </source>
</reference>
<name>A0A2K3K730_TRIPR</name>
<organism evidence="2 3">
    <name type="scientific">Trifolium pratense</name>
    <name type="common">Red clover</name>
    <dbReference type="NCBI Taxonomy" id="57577"/>
    <lineage>
        <taxon>Eukaryota</taxon>
        <taxon>Viridiplantae</taxon>
        <taxon>Streptophyta</taxon>
        <taxon>Embryophyta</taxon>
        <taxon>Tracheophyta</taxon>
        <taxon>Spermatophyta</taxon>
        <taxon>Magnoliopsida</taxon>
        <taxon>eudicotyledons</taxon>
        <taxon>Gunneridae</taxon>
        <taxon>Pentapetalae</taxon>
        <taxon>rosids</taxon>
        <taxon>fabids</taxon>
        <taxon>Fabales</taxon>
        <taxon>Fabaceae</taxon>
        <taxon>Papilionoideae</taxon>
        <taxon>50 kb inversion clade</taxon>
        <taxon>NPAAA clade</taxon>
        <taxon>Hologalegina</taxon>
        <taxon>IRL clade</taxon>
        <taxon>Trifolieae</taxon>
        <taxon>Trifolium</taxon>
    </lineage>
</organism>
<feature type="non-terminal residue" evidence="2">
    <location>
        <position position="1"/>
    </location>
</feature>
<accession>A0A2K3K730</accession>
<dbReference type="EMBL" id="ASHM01086769">
    <property type="protein sequence ID" value="PNX62084.1"/>
    <property type="molecule type" value="Genomic_DNA"/>
</dbReference>
<dbReference type="Proteomes" id="UP000236291">
    <property type="component" value="Unassembled WGS sequence"/>
</dbReference>
<comment type="caution">
    <text evidence="2">The sequence shown here is derived from an EMBL/GenBank/DDBJ whole genome shotgun (WGS) entry which is preliminary data.</text>
</comment>
<evidence type="ECO:0000313" key="2">
    <source>
        <dbReference type="EMBL" id="PNX62084.1"/>
    </source>
</evidence>
<reference evidence="2 3" key="1">
    <citation type="journal article" date="2014" name="Am. J. Bot.">
        <title>Genome assembly and annotation for red clover (Trifolium pratense; Fabaceae).</title>
        <authorList>
            <person name="Istvanek J."/>
            <person name="Jaros M."/>
            <person name="Krenek A."/>
            <person name="Repkova J."/>
        </authorList>
    </citation>
    <scope>NUCLEOTIDE SEQUENCE [LARGE SCALE GENOMIC DNA]</scope>
    <source>
        <strain evidence="3">cv. Tatra</strain>
        <tissue evidence="2">Young leaves</tissue>
    </source>
</reference>
<evidence type="ECO:0000256" key="1">
    <source>
        <dbReference type="SAM" id="MobiDB-lite"/>
    </source>
</evidence>
<proteinExistence type="predicted"/>
<protein>
    <submittedName>
        <fullName evidence="2">Uncharacterized protein</fullName>
    </submittedName>
</protein>